<dbReference type="InterPro" id="IPR001202">
    <property type="entry name" value="WW_dom"/>
</dbReference>
<dbReference type="Gene3D" id="3.40.50.11970">
    <property type="match status" value="1"/>
</dbReference>
<gene>
    <name evidence="2" type="ORF">HMPREF9450_01476</name>
</gene>
<dbReference type="PANTHER" id="PTHR37835:SF1">
    <property type="entry name" value="ALPHA-CLOSTRIPAIN"/>
    <property type="match status" value="1"/>
</dbReference>
<name>G5HA11_9BACT</name>
<dbReference type="PROSITE" id="PS51257">
    <property type="entry name" value="PROKAR_LIPOPROTEIN"/>
    <property type="match status" value="1"/>
</dbReference>
<dbReference type="eggNOG" id="COG2931">
    <property type="taxonomic scope" value="Bacteria"/>
</dbReference>
<comment type="caution">
    <text evidence="2">The sequence shown here is derived from an EMBL/GenBank/DDBJ whole genome shotgun (WGS) entry which is preliminary data.</text>
</comment>
<keyword evidence="3" id="KW-1185">Reference proteome</keyword>
<evidence type="ECO:0000259" key="1">
    <source>
        <dbReference type="PROSITE" id="PS01159"/>
    </source>
</evidence>
<dbReference type="PROSITE" id="PS01159">
    <property type="entry name" value="WW_DOMAIN_1"/>
    <property type="match status" value="1"/>
</dbReference>
<dbReference type="Proteomes" id="UP000006008">
    <property type="component" value="Unassembled WGS sequence"/>
</dbReference>
<sequence>MTNYCNRRIREVLCGAAAVLLCAGAFSCGKENDESQGGDAPHEGRARTVLVYMIGDVNLWQEQWTNLNRLEAGWNDDIDGNLLVYLDPSPHTTQFPNPVLLEIVPDQTDAIVSRVVKSYPEQNATDKAVMRGVLEDAIRMYPAPSQGLVIASHGSGWWPAFADELVPTDDEHDTPQTRAIAGGDRYGTDVEVNDLAELLPIKYDFILMHACLMGNVETAYALKDKCGMYVASSATLPGASLPFQYITEAMFAQPAADFYHLIQTSCAFYNTLPEDEADLLTLSAVRTDRLDGLATATRALMEKVTADPELFYDKLKDRAYTYEDSPYQDLRQVLALESEGVPELQSDYEAFCKALADAVVLTGDVYQTLPPDMRLHPDDFCGLTCYTPQSDVKMSELNAYFKKTYRWADASGFGLLVGYQGTPETTPAP</sequence>
<dbReference type="RefSeq" id="WP_009134282.1">
    <property type="nucleotide sequence ID" value="NZ_CP102250.1"/>
</dbReference>
<dbReference type="InterPro" id="IPR005077">
    <property type="entry name" value="Peptidase_C11"/>
</dbReference>
<evidence type="ECO:0000313" key="2">
    <source>
        <dbReference type="EMBL" id="EHB91427.1"/>
    </source>
</evidence>
<dbReference type="AlphaFoldDB" id="G5HA11"/>
<proteinExistence type="predicted"/>
<feature type="domain" description="WW" evidence="1">
    <location>
        <begin position="74"/>
        <end position="98"/>
    </location>
</feature>
<dbReference type="GeneID" id="92815490"/>
<dbReference type="PATRIC" id="fig|742725.3.peg.1563"/>
<organism evidence="2 3">
    <name type="scientific">Alistipes indistinctus YIT 12060</name>
    <dbReference type="NCBI Taxonomy" id="742725"/>
    <lineage>
        <taxon>Bacteria</taxon>
        <taxon>Pseudomonadati</taxon>
        <taxon>Bacteroidota</taxon>
        <taxon>Bacteroidia</taxon>
        <taxon>Bacteroidales</taxon>
        <taxon>Rikenellaceae</taxon>
        <taxon>Alistipes</taxon>
    </lineage>
</organism>
<dbReference type="PANTHER" id="PTHR37835">
    <property type="entry name" value="ALPHA-CLOSTRIPAIN"/>
    <property type="match status" value="1"/>
</dbReference>
<dbReference type="Pfam" id="PF03415">
    <property type="entry name" value="Peptidase_C11"/>
    <property type="match status" value="1"/>
</dbReference>
<dbReference type="HOGENOM" id="CLU_043496_1_0_10"/>
<protein>
    <recommendedName>
        <fullName evidence="1">WW domain-containing protein</fullName>
    </recommendedName>
</protein>
<accession>G5HA11</accession>
<evidence type="ECO:0000313" key="3">
    <source>
        <dbReference type="Proteomes" id="UP000006008"/>
    </source>
</evidence>
<reference evidence="2 3" key="1">
    <citation type="submission" date="2011-08" db="EMBL/GenBank/DDBJ databases">
        <title>The Genome Sequence of Alistipes indistinctus YIT 12060.</title>
        <authorList>
            <consortium name="The Broad Institute Genome Sequencing Platform"/>
            <person name="Earl A."/>
            <person name="Ward D."/>
            <person name="Feldgarden M."/>
            <person name="Gevers D."/>
            <person name="Morotomi M."/>
            <person name="Young S.K."/>
            <person name="Zeng Q."/>
            <person name="Gargeya S."/>
            <person name="Fitzgerald M."/>
            <person name="Haas B."/>
            <person name="Abouelleil A."/>
            <person name="Alvarado L."/>
            <person name="Arachchi H.M."/>
            <person name="Berlin A."/>
            <person name="Brown A."/>
            <person name="Chapman S.B."/>
            <person name="Chen Z."/>
            <person name="Dunbar C."/>
            <person name="Freedman E."/>
            <person name="Gearin G."/>
            <person name="Gellesch M."/>
            <person name="Goldberg J."/>
            <person name="Griggs A."/>
            <person name="Gujja S."/>
            <person name="Heiman D."/>
            <person name="Howarth C."/>
            <person name="Larson L."/>
            <person name="Lui A."/>
            <person name="MacDonald P.J.P."/>
            <person name="Montmayeur A."/>
            <person name="Murphy C."/>
            <person name="Neiman D."/>
            <person name="Pearson M."/>
            <person name="Priest M."/>
            <person name="Roberts A."/>
            <person name="Saif S."/>
            <person name="Shea T."/>
            <person name="Shenoy N."/>
            <person name="Sisk P."/>
            <person name="Stolte C."/>
            <person name="Sykes S."/>
            <person name="Wortman J."/>
            <person name="Nusbaum C."/>
            <person name="Birren B."/>
        </authorList>
    </citation>
    <scope>NUCLEOTIDE SEQUENCE [LARGE SCALE GENOMIC DNA]</scope>
    <source>
        <strain evidence="2 3">YIT 12060</strain>
    </source>
</reference>
<dbReference type="EMBL" id="ADLD01000013">
    <property type="protein sequence ID" value="EHB91427.1"/>
    <property type="molecule type" value="Genomic_DNA"/>
</dbReference>
<dbReference type="STRING" id="742725.HMPREF9450_01476"/>